<gene>
    <name evidence="2" type="ORF">HMPREF0501_00445</name>
</gene>
<evidence type="ECO:0000313" key="2">
    <source>
        <dbReference type="EMBL" id="EEU31040.1"/>
    </source>
</evidence>
<dbReference type="AlphaFoldDB" id="C7XUS9"/>
<dbReference type="Proteomes" id="UP000003987">
    <property type="component" value="Unassembled WGS sequence"/>
</dbReference>
<evidence type="ECO:0000313" key="3">
    <source>
        <dbReference type="Proteomes" id="UP000003987"/>
    </source>
</evidence>
<feature type="region of interest" description="Disordered" evidence="1">
    <location>
        <begin position="42"/>
        <end position="78"/>
    </location>
</feature>
<feature type="compositionally biased region" description="Basic and acidic residues" evidence="1">
    <location>
        <begin position="42"/>
        <end position="58"/>
    </location>
</feature>
<feature type="compositionally biased region" description="Polar residues" evidence="1">
    <location>
        <begin position="59"/>
        <end position="78"/>
    </location>
</feature>
<dbReference type="EMBL" id="GG698802">
    <property type="protein sequence ID" value="EEU31040.1"/>
    <property type="molecule type" value="Genomic_DNA"/>
</dbReference>
<organism evidence="2 3">
    <name type="scientific">Limosilactobacillus coleohominis 101-4-CHN</name>
    <dbReference type="NCBI Taxonomy" id="575594"/>
    <lineage>
        <taxon>Bacteria</taxon>
        <taxon>Bacillati</taxon>
        <taxon>Bacillota</taxon>
        <taxon>Bacilli</taxon>
        <taxon>Lactobacillales</taxon>
        <taxon>Lactobacillaceae</taxon>
        <taxon>Limosilactobacillus</taxon>
    </lineage>
</organism>
<protein>
    <submittedName>
        <fullName evidence="2">Uncharacterized protein</fullName>
    </submittedName>
</protein>
<dbReference type="HOGENOM" id="CLU_1308823_0_0_9"/>
<dbReference type="STRING" id="575594.HMPREF0501_00445"/>
<proteinExistence type="predicted"/>
<accession>C7XUS9</accession>
<evidence type="ECO:0000256" key="1">
    <source>
        <dbReference type="SAM" id="MobiDB-lite"/>
    </source>
</evidence>
<reference evidence="2 3" key="1">
    <citation type="submission" date="2009-06" db="EMBL/GenBank/DDBJ databases">
        <title>The Genome Sequence of Lactobacillus coleohominis strain 101-4-CHN.</title>
        <authorList>
            <consortium name="The Broad Institute Genome Sequencing Platform"/>
            <person name="Ward D."/>
            <person name="Young S.K."/>
            <person name="Zeng Q."/>
            <person name="Koehrsen M."/>
            <person name="Alvarado L."/>
            <person name="Berlin A."/>
            <person name="Borenstein D."/>
            <person name="Chen Z."/>
            <person name="Engels R."/>
            <person name="Freedman E."/>
            <person name="Gellesch M."/>
            <person name="Goldberg J."/>
            <person name="Griggs A."/>
            <person name="Gujja S."/>
            <person name="Heiman D."/>
            <person name="Hepburn T."/>
            <person name="Howarth C."/>
            <person name="Jen D."/>
            <person name="Larson L."/>
            <person name="Lewis B."/>
            <person name="Mehta T."/>
            <person name="Park D."/>
            <person name="Pearson M."/>
            <person name="Roberts A."/>
            <person name="Saif S."/>
            <person name="Shea T."/>
            <person name="Shenoy N."/>
            <person name="Sisk P."/>
            <person name="Stolte C."/>
            <person name="Sykes S."/>
            <person name="Walk T."/>
            <person name="White J."/>
            <person name="Yandava C."/>
            <person name="Liu Y."/>
            <person name="Xu Q."/>
            <person name="Lander E."/>
            <person name="Nusbaum C."/>
            <person name="Galagan J."/>
            <person name="Birren B."/>
        </authorList>
    </citation>
    <scope>NUCLEOTIDE SEQUENCE [LARGE SCALE GENOMIC DNA]</scope>
    <source>
        <strain evidence="2 3">101-4-CHN</strain>
    </source>
</reference>
<sequence>MGRKRSIRDCLQGNSERRFFKVEDQSLTSYSSRRYYDFKSRLRSSRRNERQFQGRQEEPSGSSERSGTSQETIRTNQEVPRTVRQVIADFHESMFDRLRLINEVVGKTTLEEVYGMSPREYEVVVAGGYKRSYNLLSDMRFALGSTLLPTVMVDPDKYNDDQNKKTLNDRLQAIRSITDKQLQHKITDQRKQQQRFMDIFMPDKKGGRSS</sequence>
<keyword evidence="3" id="KW-1185">Reference proteome</keyword>
<name>C7XUS9_9LACO</name>